<dbReference type="RefSeq" id="WP_215924415.1">
    <property type="nucleotide sequence ID" value="NZ_JAHKNI010000033.1"/>
</dbReference>
<dbReference type="Proteomes" id="UP000733379">
    <property type="component" value="Unassembled WGS sequence"/>
</dbReference>
<evidence type="ECO:0000313" key="2">
    <source>
        <dbReference type="Proteomes" id="UP000733379"/>
    </source>
</evidence>
<protein>
    <submittedName>
        <fullName evidence="1">Uncharacterized protein</fullName>
    </submittedName>
</protein>
<dbReference type="EMBL" id="JAHKNI010000033">
    <property type="protein sequence ID" value="MBU3068167.1"/>
    <property type="molecule type" value="Genomic_DNA"/>
</dbReference>
<evidence type="ECO:0000313" key="1">
    <source>
        <dbReference type="EMBL" id="MBU3068167.1"/>
    </source>
</evidence>
<gene>
    <name evidence="1" type="ORF">KO481_42460</name>
</gene>
<reference evidence="1 2" key="1">
    <citation type="submission" date="2021-06" db="EMBL/GenBank/DDBJ databases">
        <title>Actinomycetes sequencing.</title>
        <authorList>
            <person name="Shan Q."/>
        </authorList>
    </citation>
    <scope>NUCLEOTIDE SEQUENCE [LARGE SCALE GENOMIC DNA]</scope>
    <source>
        <strain evidence="1 2">NEAU-G5</strain>
    </source>
</reference>
<comment type="caution">
    <text evidence="1">The sequence shown here is derived from an EMBL/GenBank/DDBJ whole genome shotgun (WGS) entry which is preliminary data.</text>
</comment>
<name>A0ABS6BD04_9NOCA</name>
<organism evidence="1 2">
    <name type="scientific">Nocardia albiluteola</name>
    <dbReference type="NCBI Taxonomy" id="2842303"/>
    <lineage>
        <taxon>Bacteria</taxon>
        <taxon>Bacillati</taxon>
        <taxon>Actinomycetota</taxon>
        <taxon>Actinomycetes</taxon>
        <taxon>Mycobacteriales</taxon>
        <taxon>Nocardiaceae</taxon>
        <taxon>Nocardia</taxon>
    </lineage>
</organism>
<accession>A0ABS6BD04</accession>
<sequence length="361" mass="40745">MLPVDAVPWKTGLSIYRNTLEDSVSHIHTFGDYGFKPMVSAFHADLSAIPISEPMFGLPLQIQHLYGFLETEDGMMYSPARKFNGSLTGGLFFMAYDGKTLELHPGTGGGARGELRRNMSDPGRRKWSNPIFYNLPEGVTRPGELDLLLELHDNEMIYEEGELFDLTGVVQPLGLQHYTPMRDRALFYASLCYSVTGTVLGKKAAGVLFFENAYWKHGIEWKDYDYYAQEQVGWQIFGNTLEDGTIQWGIILQGAEGFTQSIILEADEVVAVSNETANEFDLDDNGFVRKVRSDIDGQIWEFISTEKGYKKSFSNARLANYLSQLGRTRRVGDERAVKRGYTLFQHFPARIVKAGLNKKLD</sequence>
<proteinExistence type="predicted"/>
<keyword evidence="2" id="KW-1185">Reference proteome</keyword>